<evidence type="ECO:0000256" key="4">
    <source>
        <dbReference type="ARBA" id="ARBA00022448"/>
    </source>
</evidence>
<dbReference type="RefSeq" id="WP_311363660.1">
    <property type="nucleotide sequence ID" value="NZ_JAVRIC010000003.1"/>
</dbReference>
<name>A0ABU2WEJ6_9GAMM</name>
<comment type="subcellular location">
    <subcellularLocation>
        <location evidence="1">Cell inner membrane</location>
    </subcellularLocation>
</comment>
<dbReference type="Pfam" id="PF01203">
    <property type="entry name" value="T2SSN"/>
    <property type="match status" value="1"/>
</dbReference>
<evidence type="ECO:0000256" key="10">
    <source>
        <dbReference type="ARBA" id="ARBA00030772"/>
    </source>
</evidence>
<keyword evidence="9" id="KW-0472">Membrane</keyword>
<gene>
    <name evidence="11" type="ORF">RM530_02645</name>
</gene>
<keyword evidence="12" id="KW-1185">Reference proteome</keyword>
<evidence type="ECO:0000256" key="3">
    <source>
        <dbReference type="ARBA" id="ARBA00021563"/>
    </source>
</evidence>
<keyword evidence="6" id="KW-0997">Cell inner membrane</keyword>
<organism evidence="11 12">
    <name type="scientific">Banduia mediterranea</name>
    <dbReference type="NCBI Taxonomy" id="3075609"/>
    <lineage>
        <taxon>Bacteria</taxon>
        <taxon>Pseudomonadati</taxon>
        <taxon>Pseudomonadota</taxon>
        <taxon>Gammaproteobacteria</taxon>
        <taxon>Nevskiales</taxon>
        <taxon>Algiphilaceae</taxon>
        <taxon>Banduia</taxon>
    </lineage>
</organism>
<evidence type="ECO:0000256" key="8">
    <source>
        <dbReference type="ARBA" id="ARBA00022927"/>
    </source>
</evidence>
<evidence type="ECO:0000256" key="2">
    <source>
        <dbReference type="ARBA" id="ARBA00007208"/>
    </source>
</evidence>
<evidence type="ECO:0000313" key="11">
    <source>
        <dbReference type="EMBL" id="MDT0496266.1"/>
    </source>
</evidence>
<proteinExistence type="inferred from homology"/>
<keyword evidence="5" id="KW-1003">Cell membrane</keyword>
<evidence type="ECO:0000256" key="5">
    <source>
        <dbReference type="ARBA" id="ARBA00022475"/>
    </source>
</evidence>
<evidence type="ECO:0000256" key="7">
    <source>
        <dbReference type="ARBA" id="ARBA00022692"/>
    </source>
</evidence>
<keyword evidence="8" id="KW-0653">Protein transport</keyword>
<evidence type="ECO:0000256" key="6">
    <source>
        <dbReference type="ARBA" id="ARBA00022519"/>
    </source>
</evidence>
<evidence type="ECO:0000313" key="12">
    <source>
        <dbReference type="Proteomes" id="UP001254608"/>
    </source>
</evidence>
<evidence type="ECO:0000256" key="1">
    <source>
        <dbReference type="ARBA" id="ARBA00004533"/>
    </source>
</evidence>
<dbReference type="EMBL" id="JAVRIC010000003">
    <property type="protein sequence ID" value="MDT0496266.1"/>
    <property type="molecule type" value="Genomic_DNA"/>
</dbReference>
<comment type="similarity">
    <text evidence="2">Belongs to the GSP N family.</text>
</comment>
<keyword evidence="7" id="KW-0812">Transmembrane</keyword>
<comment type="caution">
    <text evidence="11">The sequence shown here is derived from an EMBL/GenBank/DDBJ whole genome shotgun (WGS) entry which is preliminary data.</text>
</comment>
<dbReference type="InterPro" id="IPR022792">
    <property type="entry name" value="T2SS_protein-GspN"/>
</dbReference>
<sequence length="251" mass="27046">MKLRWLIVLGLVAFLVTLVGAAPAANLWQWFKPDGIAVELDGLDGTLSHGRVATVSAGGRPLAGPLEWRLQPLWLLLAKVSVSLRSEGDVNGQGHFRISPLGALSVSDLELEAALPDVLRNSGYGYLPIDGRFSLDLRALDLAGRLPTAIDGQLDLRSLQWKFGRTPLALGSFRAILSTEGRTQHAAITTVDGTLDVSGEGTLDAEGAYDLHLQLKAKPGTEPQLQNLLRGLGRPDNQGYYHFRTRGTAKP</sequence>
<reference evidence="11 12" key="1">
    <citation type="submission" date="2023-09" db="EMBL/GenBank/DDBJ databases">
        <authorList>
            <person name="Rey-Velasco X."/>
        </authorList>
    </citation>
    <scope>NUCLEOTIDE SEQUENCE [LARGE SCALE GENOMIC DNA]</scope>
    <source>
        <strain evidence="11 12">W345</strain>
    </source>
</reference>
<keyword evidence="4" id="KW-0813">Transport</keyword>
<accession>A0ABU2WEJ6</accession>
<evidence type="ECO:0000256" key="9">
    <source>
        <dbReference type="ARBA" id="ARBA00023136"/>
    </source>
</evidence>
<dbReference type="Proteomes" id="UP001254608">
    <property type="component" value="Unassembled WGS sequence"/>
</dbReference>
<protein>
    <recommendedName>
        <fullName evidence="3">Type II secretion system protein N</fullName>
    </recommendedName>
    <alternativeName>
        <fullName evidence="10">General secretion pathway protein N</fullName>
    </alternativeName>
</protein>